<comment type="caution">
    <text evidence="2">The sequence shown here is derived from an EMBL/GenBank/DDBJ whole genome shotgun (WGS) entry which is preliminary data.</text>
</comment>
<evidence type="ECO:0000313" key="2">
    <source>
        <dbReference type="EMBL" id="MBW2938998.1"/>
    </source>
</evidence>
<evidence type="ECO:0000313" key="3">
    <source>
        <dbReference type="Proteomes" id="UP001138686"/>
    </source>
</evidence>
<proteinExistence type="inferred from homology"/>
<evidence type="ECO:0000256" key="1">
    <source>
        <dbReference type="RuleBase" id="RU364100"/>
    </source>
</evidence>
<dbReference type="GO" id="GO:0006508">
    <property type="term" value="P:proteolysis"/>
    <property type="evidence" value="ECO:0007669"/>
    <property type="project" value="UniProtKB-KW"/>
</dbReference>
<protein>
    <recommendedName>
        <fullName evidence="1">Abasic site processing protein</fullName>
        <ecNumber evidence="1">3.4.-.-</ecNumber>
    </recommendedName>
</protein>
<dbReference type="Pfam" id="PF02586">
    <property type="entry name" value="SRAP"/>
    <property type="match status" value="1"/>
</dbReference>
<comment type="similarity">
    <text evidence="1">Belongs to the SOS response-associated peptidase family.</text>
</comment>
<keyword evidence="3" id="KW-1185">Reference proteome</keyword>
<dbReference type="Proteomes" id="UP001138686">
    <property type="component" value="Unassembled WGS sequence"/>
</dbReference>
<dbReference type="AlphaFoldDB" id="A0A9X1FQN0"/>
<dbReference type="RefSeq" id="WP_219053526.1">
    <property type="nucleotide sequence ID" value="NZ_JAHWDP010000007.1"/>
</dbReference>
<dbReference type="EMBL" id="JAHWDP010000007">
    <property type="protein sequence ID" value="MBW2938998.1"/>
    <property type="molecule type" value="Genomic_DNA"/>
</dbReference>
<gene>
    <name evidence="2" type="ORF">KXJ69_12850</name>
</gene>
<dbReference type="PANTHER" id="PTHR13604">
    <property type="entry name" value="DC12-RELATED"/>
    <property type="match status" value="1"/>
</dbReference>
<dbReference type="GO" id="GO:0008233">
    <property type="term" value="F:peptidase activity"/>
    <property type="evidence" value="ECO:0007669"/>
    <property type="project" value="UniProtKB-KW"/>
</dbReference>
<accession>A0A9X1FQN0</accession>
<organism evidence="2 3">
    <name type="scientific">Halomarinibacterium sedimenti</name>
    <dbReference type="NCBI Taxonomy" id="2857106"/>
    <lineage>
        <taxon>Bacteria</taxon>
        <taxon>Pseudomonadati</taxon>
        <taxon>Bacteroidota</taxon>
        <taxon>Flavobacteriia</taxon>
        <taxon>Flavobacteriales</taxon>
        <taxon>Flavobacteriaceae</taxon>
        <taxon>Halomarinibacterium</taxon>
    </lineage>
</organism>
<keyword evidence="1" id="KW-0645">Protease</keyword>
<sequence>MCFETSLRKKREEIVHRLEVAKMLDATYDPFFHMSGFTHNNLQIIPIHDPTVIIPAMWGLVPDWASGDPFAFLKKYNTLNAKSETVFESNTYKDSIEEHRCLIVVDGFFEPHHENGVSIPYFCYQPTDRYQDGSDLFAFAGIYSQLEENQYSCSILTVPANPFFAEIHNRKKRMPLVLDEHYFEDWLDDLNKSQINELIATGFTNSPFKAHPVSRDLYKRGIDTNKPYIVEPVDMDTLF</sequence>
<reference evidence="2" key="1">
    <citation type="submission" date="2021-07" db="EMBL/GenBank/DDBJ databases">
        <title>Aureisphaera sp. CAU 1614 isolated from sea sediment.</title>
        <authorList>
            <person name="Kim W."/>
        </authorList>
    </citation>
    <scope>NUCLEOTIDE SEQUENCE</scope>
    <source>
        <strain evidence="2">CAU 1614</strain>
    </source>
</reference>
<dbReference type="PANTHER" id="PTHR13604:SF0">
    <property type="entry name" value="ABASIC SITE PROCESSING PROTEIN HMCES"/>
    <property type="match status" value="1"/>
</dbReference>
<dbReference type="GO" id="GO:0003697">
    <property type="term" value="F:single-stranded DNA binding"/>
    <property type="evidence" value="ECO:0007669"/>
    <property type="project" value="InterPro"/>
</dbReference>
<dbReference type="InterPro" id="IPR003738">
    <property type="entry name" value="SRAP"/>
</dbReference>
<name>A0A9X1FQN0_9FLAO</name>
<dbReference type="EC" id="3.4.-.-" evidence="1"/>
<keyword evidence="1" id="KW-0378">Hydrolase</keyword>
<dbReference type="GO" id="GO:0106300">
    <property type="term" value="P:protein-DNA covalent cross-linking repair"/>
    <property type="evidence" value="ECO:0007669"/>
    <property type="project" value="InterPro"/>
</dbReference>